<dbReference type="PROSITE" id="PS50949">
    <property type="entry name" value="HTH_GNTR"/>
    <property type="match status" value="1"/>
</dbReference>
<evidence type="ECO:0000313" key="5">
    <source>
        <dbReference type="EMBL" id="MBB2203169.1"/>
    </source>
</evidence>
<dbReference type="InterPro" id="IPR000524">
    <property type="entry name" value="Tscrpt_reg_HTH_GntR"/>
</dbReference>
<protein>
    <submittedName>
        <fullName evidence="5">GntR family transcriptional regulator</fullName>
    </submittedName>
</protein>
<dbReference type="Proteomes" id="UP000578030">
    <property type="component" value="Unassembled WGS sequence"/>
</dbReference>
<reference evidence="5 6" key="1">
    <citation type="submission" date="2020-04" db="EMBL/GenBank/DDBJ databases">
        <title>Description of novel Gluconacetobacter.</title>
        <authorList>
            <person name="Sombolestani A."/>
        </authorList>
    </citation>
    <scope>NUCLEOTIDE SEQUENCE [LARGE SCALE GENOMIC DNA]</scope>
    <source>
        <strain evidence="5 6">LMG 27802</strain>
    </source>
</reference>
<dbReference type="InterPro" id="IPR036388">
    <property type="entry name" value="WH-like_DNA-bd_sf"/>
</dbReference>
<dbReference type="PANTHER" id="PTHR43537">
    <property type="entry name" value="TRANSCRIPTIONAL REGULATOR, GNTR FAMILY"/>
    <property type="match status" value="1"/>
</dbReference>
<dbReference type="Pfam" id="PF00392">
    <property type="entry name" value="GntR"/>
    <property type="match status" value="1"/>
</dbReference>
<evidence type="ECO:0000256" key="1">
    <source>
        <dbReference type="ARBA" id="ARBA00023015"/>
    </source>
</evidence>
<sequence>MRRLDQGSLSNQAYLALREELIAGGFRPGTRLLMRDLAERLGTSITPVREACQRLTSEHGLELRAGRFVVVPDVTLERYRELRVIRIALEGLAAEHAAATAQEDEIARLRATQRAYEDAWSRSRDEGVARLNRAFHFGLYELSRLPMLVRQIENLWLSMGPILKLFHETVGPDYGGFDSHRAALDALERHDGPAAREAIVADLLTGGAEIEAYIARLG</sequence>
<dbReference type="SMART" id="SM00895">
    <property type="entry name" value="FCD"/>
    <property type="match status" value="1"/>
</dbReference>
<gene>
    <name evidence="5" type="ORF">HLH28_16595</name>
</gene>
<organism evidence="5 6">
    <name type="scientific">Gluconacetobacter tumulisoli</name>
    <dbReference type="NCBI Taxonomy" id="1286189"/>
    <lineage>
        <taxon>Bacteria</taxon>
        <taxon>Pseudomonadati</taxon>
        <taxon>Pseudomonadota</taxon>
        <taxon>Alphaproteobacteria</taxon>
        <taxon>Acetobacterales</taxon>
        <taxon>Acetobacteraceae</taxon>
        <taxon>Gluconacetobacter</taxon>
    </lineage>
</organism>
<dbReference type="EMBL" id="JABEQM010000020">
    <property type="protein sequence ID" value="MBB2203169.1"/>
    <property type="molecule type" value="Genomic_DNA"/>
</dbReference>
<dbReference type="PANTHER" id="PTHR43537:SF39">
    <property type="entry name" value="HTH-TYPE TRANSCRIPTIONAL REGULATOR MCBR"/>
    <property type="match status" value="1"/>
</dbReference>
<dbReference type="SUPFAM" id="SSF48008">
    <property type="entry name" value="GntR ligand-binding domain-like"/>
    <property type="match status" value="1"/>
</dbReference>
<evidence type="ECO:0000313" key="6">
    <source>
        <dbReference type="Proteomes" id="UP000578030"/>
    </source>
</evidence>
<proteinExistence type="predicted"/>
<dbReference type="Gene3D" id="1.10.10.10">
    <property type="entry name" value="Winged helix-like DNA-binding domain superfamily/Winged helix DNA-binding domain"/>
    <property type="match status" value="1"/>
</dbReference>
<feature type="domain" description="HTH gntR-type" evidence="4">
    <location>
        <begin position="7"/>
        <end position="74"/>
    </location>
</feature>
<dbReference type="SUPFAM" id="SSF46785">
    <property type="entry name" value="Winged helix' DNA-binding domain"/>
    <property type="match status" value="1"/>
</dbReference>
<name>A0A7W4PP28_9PROT</name>
<keyword evidence="2" id="KW-0238">DNA-binding</keyword>
<accession>A0A7W4PP28</accession>
<keyword evidence="1" id="KW-0805">Transcription regulation</keyword>
<keyword evidence="6" id="KW-1185">Reference proteome</keyword>
<dbReference type="InterPro" id="IPR036390">
    <property type="entry name" value="WH_DNA-bd_sf"/>
</dbReference>
<dbReference type="Pfam" id="PF07729">
    <property type="entry name" value="FCD"/>
    <property type="match status" value="1"/>
</dbReference>
<dbReference type="RefSeq" id="WP_182961265.1">
    <property type="nucleotide sequence ID" value="NZ_JABEQM010000020.1"/>
</dbReference>
<dbReference type="Gene3D" id="1.20.120.530">
    <property type="entry name" value="GntR ligand-binding domain-like"/>
    <property type="match status" value="1"/>
</dbReference>
<dbReference type="AlphaFoldDB" id="A0A7W4PP28"/>
<dbReference type="InterPro" id="IPR008920">
    <property type="entry name" value="TF_FadR/GntR_C"/>
</dbReference>
<dbReference type="GO" id="GO:0003677">
    <property type="term" value="F:DNA binding"/>
    <property type="evidence" value="ECO:0007669"/>
    <property type="project" value="UniProtKB-KW"/>
</dbReference>
<dbReference type="InterPro" id="IPR011711">
    <property type="entry name" value="GntR_C"/>
</dbReference>
<evidence type="ECO:0000256" key="2">
    <source>
        <dbReference type="ARBA" id="ARBA00023125"/>
    </source>
</evidence>
<evidence type="ECO:0000259" key="4">
    <source>
        <dbReference type="PROSITE" id="PS50949"/>
    </source>
</evidence>
<dbReference type="GO" id="GO:0003700">
    <property type="term" value="F:DNA-binding transcription factor activity"/>
    <property type="evidence" value="ECO:0007669"/>
    <property type="project" value="InterPro"/>
</dbReference>
<evidence type="ECO:0000256" key="3">
    <source>
        <dbReference type="ARBA" id="ARBA00023163"/>
    </source>
</evidence>
<comment type="caution">
    <text evidence="5">The sequence shown here is derived from an EMBL/GenBank/DDBJ whole genome shotgun (WGS) entry which is preliminary data.</text>
</comment>
<keyword evidence="3" id="KW-0804">Transcription</keyword>
<dbReference type="SMART" id="SM00345">
    <property type="entry name" value="HTH_GNTR"/>
    <property type="match status" value="1"/>
</dbReference>